<organism evidence="14 15">
    <name type="scientific">Marchantia polymorpha</name>
    <name type="common">Common liverwort</name>
    <name type="synonym">Marchantia aquatica</name>
    <dbReference type="NCBI Taxonomy" id="3197"/>
    <lineage>
        <taxon>Eukaryota</taxon>
        <taxon>Viridiplantae</taxon>
        <taxon>Streptophyta</taxon>
        <taxon>Embryophyta</taxon>
        <taxon>Marchantiophyta</taxon>
        <taxon>Marchantiopsida</taxon>
        <taxon>Marchantiidae</taxon>
        <taxon>Marchantiales</taxon>
        <taxon>Marchantiaceae</taxon>
        <taxon>Marchantia</taxon>
    </lineage>
</organism>
<dbReference type="InterPro" id="IPR045089">
    <property type="entry name" value="PGGT1B-like"/>
</dbReference>
<evidence type="ECO:0000313" key="14">
    <source>
        <dbReference type="EMBL" id="PTQ46685.1"/>
    </source>
</evidence>
<dbReference type="Proteomes" id="UP000244005">
    <property type="component" value="Unassembled WGS sequence"/>
</dbReference>
<name>A0A2R6XKP1_MARPO</name>
<evidence type="ECO:0000256" key="6">
    <source>
        <dbReference type="ARBA" id="ARBA00022602"/>
    </source>
</evidence>
<evidence type="ECO:0000256" key="7">
    <source>
        <dbReference type="ARBA" id="ARBA00022679"/>
    </source>
</evidence>
<dbReference type="InterPro" id="IPR041960">
    <property type="entry name" value="GGTase_I_beta"/>
</dbReference>
<keyword evidence="6" id="KW-0637">Prenyltransferase</keyword>
<accession>A0A2R6XKP1</accession>
<comment type="similarity">
    <text evidence="3">Belongs to the protein prenyltransferase subunit beta family.</text>
</comment>
<comment type="cofactor">
    <cofactor evidence="1">
        <name>Mg(2+)</name>
        <dbReference type="ChEBI" id="CHEBI:18420"/>
    </cofactor>
</comment>
<gene>
    <name evidence="14" type="ORF">MARPO_0010s0084</name>
</gene>
<keyword evidence="9" id="KW-0677">Repeat</keyword>
<dbReference type="Gene3D" id="1.50.10.20">
    <property type="match status" value="1"/>
</dbReference>
<keyword evidence="8" id="KW-0479">Metal-binding</keyword>
<evidence type="ECO:0000256" key="9">
    <source>
        <dbReference type="ARBA" id="ARBA00022737"/>
    </source>
</evidence>
<evidence type="ECO:0000256" key="12">
    <source>
        <dbReference type="ARBA" id="ARBA00031713"/>
    </source>
</evidence>
<dbReference type="OrthoDB" id="24893at2759"/>
<keyword evidence="11" id="KW-0460">Magnesium</keyword>
<dbReference type="AlphaFoldDB" id="A0A2R6XKP1"/>
<dbReference type="SUPFAM" id="SSF48239">
    <property type="entry name" value="Terpenoid cyclases/Protein prenyltransferases"/>
    <property type="match status" value="1"/>
</dbReference>
<evidence type="ECO:0000256" key="5">
    <source>
        <dbReference type="ARBA" id="ARBA00020603"/>
    </source>
</evidence>
<evidence type="ECO:0000256" key="2">
    <source>
        <dbReference type="ARBA" id="ARBA00001947"/>
    </source>
</evidence>
<evidence type="ECO:0000313" key="15">
    <source>
        <dbReference type="Proteomes" id="UP000244005"/>
    </source>
</evidence>
<dbReference type="EC" id="2.5.1.59" evidence="4"/>
<dbReference type="GO" id="GO:0005953">
    <property type="term" value="C:CAAX-protein geranylgeranyltransferase complex"/>
    <property type="evidence" value="ECO:0000318"/>
    <property type="project" value="GO_Central"/>
</dbReference>
<evidence type="ECO:0000256" key="3">
    <source>
        <dbReference type="ARBA" id="ARBA00010497"/>
    </source>
</evidence>
<dbReference type="CDD" id="cd02895">
    <property type="entry name" value="GGTase-I"/>
    <property type="match status" value="1"/>
</dbReference>
<proteinExistence type="inferred from homology"/>
<reference evidence="15" key="1">
    <citation type="journal article" date="2017" name="Cell">
        <title>Insights into land plant evolution garnered from the Marchantia polymorpha genome.</title>
        <authorList>
            <person name="Bowman J.L."/>
            <person name="Kohchi T."/>
            <person name="Yamato K.T."/>
            <person name="Jenkins J."/>
            <person name="Shu S."/>
            <person name="Ishizaki K."/>
            <person name="Yamaoka S."/>
            <person name="Nishihama R."/>
            <person name="Nakamura Y."/>
            <person name="Berger F."/>
            <person name="Adam C."/>
            <person name="Aki S.S."/>
            <person name="Althoff F."/>
            <person name="Araki T."/>
            <person name="Arteaga-Vazquez M.A."/>
            <person name="Balasubrmanian S."/>
            <person name="Barry K."/>
            <person name="Bauer D."/>
            <person name="Boehm C.R."/>
            <person name="Briginshaw L."/>
            <person name="Caballero-Perez J."/>
            <person name="Catarino B."/>
            <person name="Chen F."/>
            <person name="Chiyoda S."/>
            <person name="Chovatia M."/>
            <person name="Davies K.M."/>
            <person name="Delmans M."/>
            <person name="Demura T."/>
            <person name="Dierschke T."/>
            <person name="Dolan L."/>
            <person name="Dorantes-Acosta A.E."/>
            <person name="Eklund D.M."/>
            <person name="Florent S.N."/>
            <person name="Flores-Sandoval E."/>
            <person name="Fujiyama A."/>
            <person name="Fukuzawa H."/>
            <person name="Galik B."/>
            <person name="Grimanelli D."/>
            <person name="Grimwood J."/>
            <person name="Grossniklaus U."/>
            <person name="Hamada T."/>
            <person name="Haseloff J."/>
            <person name="Hetherington A.J."/>
            <person name="Higo A."/>
            <person name="Hirakawa Y."/>
            <person name="Hundley H.N."/>
            <person name="Ikeda Y."/>
            <person name="Inoue K."/>
            <person name="Inoue S.I."/>
            <person name="Ishida S."/>
            <person name="Jia Q."/>
            <person name="Kakita M."/>
            <person name="Kanazawa T."/>
            <person name="Kawai Y."/>
            <person name="Kawashima T."/>
            <person name="Kennedy M."/>
            <person name="Kinose K."/>
            <person name="Kinoshita T."/>
            <person name="Kohara Y."/>
            <person name="Koide E."/>
            <person name="Komatsu K."/>
            <person name="Kopischke S."/>
            <person name="Kubo M."/>
            <person name="Kyozuka J."/>
            <person name="Lagercrantz U."/>
            <person name="Lin S.S."/>
            <person name="Lindquist E."/>
            <person name="Lipzen A.M."/>
            <person name="Lu C.W."/>
            <person name="De Luna E."/>
            <person name="Martienssen R.A."/>
            <person name="Minamino N."/>
            <person name="Mizutani M."/>
            <person name="Mizutani M."/>
            <person name="Mochizuki N."/>
            <person name="Monte I."/>
            <person name="Mosher R."/>
            <person name="Nagasaki H."/>
            <person name="Nakagami H."/>
            <person name="Naramoto S."/>
            <person name="Nishitani K."/>
            <person name="Ohtani M."/>
            <person name="Okamoto T."/>
            <person name="Okumura M."/>
            <person name="Phillips J."/>
            <person name="Pollak B."/>
            <person name="Reinders A."/>
            <person name="Rovekamp M."/>
            <person name="Sano R."/>
            <person name="Sawa S."/>
            <person name="Schmid M.W."/>
            <person name="Shirakawa M."/>
            <person name="Solano R."/>
            <person name="Spunde A."/>
            <person name="Suetsugu N."/>
            <person name="Sugano S."/>
            <person name="Sugiyama A."/>
            <person name="Sun R."/>
            <person name="Suzuki Y."/>
            <person name="Takenaka M."/>
            <person name="Takezawa D."/>
            <person name="Tomogane H."/>
            <person name="Tsuzuki M."/>
            <person name="Ueda T."/>
            <person name="Umeda M."/>
            <person name="Ward J.M."/>
            <person name="Watanabe Y."/>
            <person name="Yazaki K."/>
            <person name="Yokoyama R."/>
            <person name="Yoshitake Y."/>
            <person name="Yotsui I."/>
            <person name="Zachgo S."/>
            <person name="Schmutz J."/>
        </authorList>
    </citation>
    <scope>NUCLEOTIDE SEQUENCE [LARGE SCALE GENOMIC DNA]</scope>
    <source>
        <strain evidence="15">Tak-1</strain>
    </source>
</reference>
<dbReference type="GO" id="GO:0004662">
    <property type="term" value="F:CAAX-protein geranylgeranyltransferase activity"/>
    <property type="evidence" value="ECO:0007669"/>
    <property type="project" value="UniProtKB-EC"/>
</dbReference>
<keyword evidence="10" id="KW-0862">Zinc</keyword>
<protein>
    <recommendedName>
        <fullName evidence="5">Geranylgeranyl transferase type-1 subunit beta</fullName>
        <ecNumber evidence="4">2.5.1.59</ecNumber>
    </recommendedName>
    <alternativeName>
        <fullName evidence="12">Geranylgeranyl transferase type I subunit beta</fullName>
    </alternativeName>
</protein>
<dbReference type="PANTHER" id="PTHR11774">
    <property type="entry name" value="GERANYLGERANYL TRANSFERASE TYPE BETA SUBUNIT"/>
    <property type="match status" value="1"/>
</dbReference>
<dbReference type="OMA" id="RWCLMRQ"/>
<evidence type="ECO:0000256" key="10">
    <source>
        <dbReference type="ARBA" id="ARBA00022833"/>
    </source>
</evidence>
<dbReference type="PANTHER" id="PTHR11774:SF4">
    <property type="entry name" value="GERANYLGERANYL TRANSFERASE TYPE-1 SUBUNIT BETA"/>
    <property type="match status" value="1"/>
</dbReference>
<keyword evidence="15" id="KW-1185">Reference proteome</keyword>
<dbReference type="InterPro" id="IPR001330">
    <property type="entry name" value="Prenyltrans"/>
</dbReference>
<evidence type="ECO:0000256" key="4">
    <source>
        <dbReference type="ARBA" id="ARBA00012700"/>
    </source>
</evidence>
<dbReference type="InterPro" id="IPR008930">
    <property type="entry name" value="Terpenoid_cyclase/PrenylTrfase"/>
</dbReference>
<comment type="cofactor">
    <cofactor evidence="2">
        <name>Zn(2+)</name>
        <dbReference type="ChEBI" id="CHEBI:29105"/>
    </cofactor>
</comment>
<dbReference type="GO" id="GO:0046872">
    <property type="term" value="F:metal ion binding"/>
    <property type="evidence" value="ECO:0007669"/>
    <property type="project" value="UniProtKB-KW"/>
</dbReference>
<dbReference type="Gramene" id="Mp5g23720.1">
    <property type="protein sequence ID" value="Mp5g23720.1.cds1"/>
    <property type="gene ID" value="Mp5g23720"/>
</dbReference>
<dbReference type="Pfam" id="PF00432">
    <property type="entry name" value="Prenyltrans"/>
    <property type="match status" value="1"/>
</dbReference>
<evidence type="ECO:0000256" key="8">
    <source>
        <dbReference type="ARBA" id="ARBA00022723"/>
    </source>
</evidence>
<evidence type="ECO:0000256" key="11">
    <source>
        <dbReference type="ARBA" id="ARBA00022842"/>
    </source>
</evidence>
<keyword evidence="7" id="KW-0808">Transferase</keyword>
<evidence type="ECO:0000256" key="1">
    <source>
        <dbReference type="ARBA" id="ARBA00001946"/>
    </source>
</evidence>
<dbReference type="EMBL" id="KZ772682">
    <property type="protein sequence ID" value="PTQ46685.1"/>
    <property type="molecule type" value="Genomic_DNA"/>
</dbReference>
<evidence type="ECO:0000259" key="13">
    <source>
        <dbReference type="Pfam" id="PF00432"/>
    </source>
</evidence>
<feature type="domain" description="Prenyltransferase alpha-alpha toroid" evidence="13">
    <location>
        <begin position="6"/>
        <end position="337"/>
    </location>
</feature>
<sequence>MEDDSFRRDLHEQYFNWMLLELPGAYESEEVNRLTFAYFAISALDILDSLDHVSVEDTIAWVYGLQVLPQTEVGEGNNETTYGFRGSPSVGISFQGHGAHPTAHDGGHLAMTYSALAVLAILGDDYSRVSRDAIVSSIRKLQQSDGSFSPSLIDKQSDMRFLFCAVAISVMLDDWNGVDRNKAVNFIVRSQSFDGGFGLSPGLEAHGGATYCALAALRLITLYDSSWPSSATLASLIDVDRAMKWCMNRQAEGGGFQGRPNKPADTCYAFWLGGSLRMFEIDHLCNHEQLRKFLISAQRKWGGFSKFPQEDLPDLLHSYYGICGFSLLGEPGLKPLAFELGITQRTANRLPGFGPKRTQKTAFD</sequence>